<dbReference type="Proteomes" id="UP000556700">
    <property type="component" value="Unassembled WGS sequence"/>
</dbReference>
<feature type="transmembrane region" description="Helical" evidence="1">
    <location>
        <begin position="17"/>
        <end position="36"/>
    </location>
</feature>
<evidence type="ECO:0000313" key="3">
    <source>
        <dbReference type="Proteomes" id="UP000556700"/>
    </source>
</evidence>
<organism evidence="2 3">
    <name type="scientific">Flavobacterium chungangense</name>
    <dbReference type="NCBI Taxonomy" id="554283"/>
    <lineage>
        <taxon>Bacteria</taxon>
        <taxon>Pseudomonadati</taxon>
        <taxon>Bacteroidota</taxon>
        <taxon>Flavobacteriia</taxon>
        <taxon>Flavobacteriales</taxon>
        <taxon>Flavobacteriaceae</taxon>
        <taxon>Flavobacterium</taxon>
    </lineage>
</organism>
<comment type="caution">
    <text evidence="2">The sequence shown here is derived from an EMBL/GenBank/DDBJ whole genome shotgun (WGS) entry which is preliminary data.</text>
</comment>
<keyword evidence="1" id="KW-0472">Membrane</keyword>
<evidence type="ECO:0000313" key="2">
    <source>
        <dbReference type="EMBL" id="CAD0008024.1"/>
    </source>
</evidence>
<accession>A0A6V6Z9A8</accession>
<dbReference type="AlphaFoldDB" id="A0A6V6Z9A8"/>
<dbReference type="EMBL" id="CAIJDO010000213">
    <property type="protein sequence ID" value="CAD0008024.1"/>
    <property type="molecule type" value="Genomic_DNA"/>
</dbReference>
<evidence type="ECO:0000256" key="1">
    <source>
        <dbReference type="SAM" id="Phobius"/>
    </source>
</evidence>
<reference evidence="2 3" key="1">
    <citation type="submission" date="2020-06" db="EMBL/GenBank/DDBJ databases">
        <authorList>
            <person name="Criscuolo A."/>
        </authorList>
    </citation>
    <scope>NUCLEOTIDE SEQUENCE [LARGE SCALE GENOMIC DNA]</scope>
    <source>
        <strain evidence="3">CIP 110025</strain>
    </source>
</reference>
<name>A0A6V6Z9A8_9FLAO</name>
<sequence length="55" mass="6654">MIQHTAHRGAAIERHHMLAIVLHCYGKFINIFYKFYRIGRVYFKKSKNIYKNLVN</sequence>
<proteinExistence type="predicted"/>
<gene>
    <name evidence="2" type="ORF">FLACHUCJ7_03591</name>
</gene>
<keyword evidence="3" id="KW-1185">Reference proteome</keyword>
<protein>
    <submittedName>
        <fullName evidence="2">Uncharacterized protein</fullName>
    </submittedName>
</protein>
<keyword evidence="1" id="KW-0812">Transmembrane</keyword>
<keyword evidence="1" id="KW-1133">Transmembrane helix</keyword>